<dbReference type="InterPro" id="IPR052964">
    <property type="entry name" value="Sporulation_signal_mat"/>
</dbReference>
<evidence type="ECO:0000313" key="8">
    <source>
        <dbReference type="Proteomes" id="UP001321018"/>
    </source>
</evidence>
<evidence type="ECO:0000256" key="4">
    <source>
        <dbReference type="ARBA" id="ARBA00023136"/>
    </source>
</evidence>
<comment type="caution">
    <text evidence="7">The sequence shown here is derived from an EMBL/GenBank/DDBJ whole genome shotgun (WGS) entry which is preliminary data.</text>
</comment>
<dbReference type="PANTHER" id="PTHR39535:SF2">
    <property type="entry name" value="HTTM DOMAIN-CONTAINING PROTEIN"/>
    <property type="match status" value="1"/>
</dbReference>
<dbReference type="PANTHER" id="PTHR39535">
    <property type="entry name" value="SPORULATION-DELAYING PROTEIN SDPB"/>
    <property type="match status" value="1"/>
</dbReference>
<feature type="transmembrane region" description="Helical" evidence="5">
    <location>
        <begin position="30"/>
        <end position="48"/>
    </location>
</feature>
<evidence type="ECO:0000256" key="5">
    <source>
        <dbReference type="SAM" id="Phobius"/>
    </source>
</evidence>
<feature type="transmembrane region" description="Helical" evidence="5">
    <location>
        <begin position="88"/>
        <end position="107"/>
    </location>
</feature>
<evidence type="ECO:0000256" key="3">
    <source>
        <dbReference type="ARBA" id="ARBA00022989"/>
    </source>
</evidence>
<dbReference type="SMART" id="SM00752">
    <property type="entry name" value="HTTM"/>
    <property type="match status" value="1"/>
</dbReference>
<feature type="domain" description="HTTM-like" evidence="6">
    <location>
        <begin position="26"/>
        <end position="292"/>
    </location>
</feature>
<dbReference type="AlphaFoldDB" id="A0AAP2Z0U2"/>
<reference evidence="7" key="1">
    <citation type="submission" date="2022-09" db="EMBL/GenBank/DDBJ databases">
        <title>Enrichment on poylsaccharides allowed isolation of novel metabolic and taxonomic groups of Haloarchaea.</title>
        <authorList>
            <person name="Sorokin D.Y."/>
            <person name="Elcheninov A.G."/>
            <person name="Khizhniak T.V."/>
            <person name="Kolganova T.V."/>
            <person name="Kublanov I.V."/>
        </authorList>
    </citation>
    <scope>NUCLEOTIDE SEQUENCE</scope>
    <source>
        <strain evidence="7">AArc-xg1-1</strain>
    </source>
</reference>
<proteinExistence type="predicted"/>
<accession>A0AAP2Z0U2</accession>
<comment type="subcellular location">
    <subcellularLocation>
        <location evidence="1">Endomembrane system</location>
        <topology evidence="1">Multi-pass membrane protein</topology>
    </subcellularLocation>
</comment>
<organism evidence="7 8">
    <name type="scientific">Natronoglomus mannanivorans</name>
    <dbReference type="NCBI Taxonomy" id="2979990"/>
    <lineage>
        <taxon>Archaea</taxon>
        <taxon>Methanobacteriati</taxon>
        <taxon>Methanobacteriota</taxon>
        <taxon>Stenosarchaea group</taxon>
        <taxon>Halobacteria</taxon>
        <taxon>Halobacteriales</taxon>
        <taxon>Natrialbaceae</taxon>
        <taxon>Natronoglomus</taxon>
    </lineage>
</organism>
<name>A0AAP2Z0U2_9EURY</name>
<dbReference type="Proteomes" id="UP001321018">
    <property type="component" value="Unassembled WGS sequence"/>
</dbReference>
<evidence type="ECO:0000256" key="1">
    <source>
        <dbReference type="ARBA" id="ARBA00004127"/>
    </source>
</evidence>
<keyword evidence="2 5" id="KW-0812">Transmembrane</keyword>
<feature type="transmembrane region" description="Helical" evidence="5">
    <location>
        <begin position="255"/>
        <end position="288"/>
    </location>
</feature>
<feature type="transmembrane region" description="Helical" evidence="5">
    <location>
        <begin position="168"/>
        <end position="186"/>
    </location>
</feature>
<keyword evidence="4 5" id="KW-0472">Membrane</keyword>
<dbReference type="Pfam" id="PF05090">
    <property type="entry name" value="HTTM"/>
    <property type="match status" value="1"/>
</dbReference>
<sequence length="559" mass="62049">MGPAIRAALPELGRRLQAHLKRCVRIDTRTLALFRIVAALLIVADLALRARNFSYFYTDDGVVPRSLVLEVSSGYPFSIYHLTTNSTVIATLFVLQGLIAVQLLVGYRTRLATVLSFLFVVSLDHHNPFVLSYADTLFRLLLFWAIFLPLGERWSVDAVHADRVPRPSVANVASALILGQMVYMYVTNGLIKTQSEVWTGGNAAPLVLALDEITFLLGDVVSGFPTLLEYGGLLWFYMLVFAWLLLVLPGRARMLFVGLFVGGHLAFALTVRIGAFPYVALAGVVLFLQGQFWDDLETAGRWLGIEGSRIAPGVAALERLATRVPDYRPDLTLGRRLGLDAERVAGVRARTYTLGLGLVVVSMLFVAAVLAANVAPIVVDGEREEPIEERIDETIVDTLESSTGVREVETVASSLGIDQPIGWGVFAGPDPRTTDRYYVFPAETTSGERVDAYSERPLSYDRPSDELQKQYGTYRERFYMNSVRRGGFYNDVPVHLAEHICDRWEADHGEELAAVNMYMVGEDITRETIDDPSSRDRSYTEIYRHGCGDNDATVIEPPE</sequence>
<dbReference type="InterPro" id="IPR011020">
    <property type="entry name" value="HTTM-like"/>
</dbReference>
<keyword evidence="3 5" id="KW-1133">Transmembrane helix</keyword>
<evidence type="ECO:0000313" key="7">
    <source>
        <dbReference type="EMBL" id="MCU4743156.1"/>
    </source>
</evidence>
<protein>
    <submittedName>
        <fullName evidence="7">HTTM domain-containing protein</fullName>
    </submittedName>
</protein>
<feature type="transmembrane region" description="Helical" evidence="5">
    <location>
        <begin position="352"/>
        <end position="375"/>
    </location>
</feature>
<dbReference type="EMBL" id="JAOPKA010000013">
    <property type="protein sequence ID" value="MCU4743156.1"/>
    <property type="molecule type" value="Genomic_DNA"/>
</dbReference>
<evidence type="ECO:0000259" key="6">
    <source>
        <dbReference type="SMART" id="SM00752"/>
    </source>
</evidence>
<gene>
    <name evidence="7" type="ORF">OB960_17350</name>
</gene>
<evidence type="ECO:0000256" key="2">
    <source>
        <dbReference type="ARBA" id="ARBA00022692"/>
    </source>
</evidence>
<feature type="transmembrane region" description="Helical" evidence="5">
    <location>
        <begin position="230"/>
        <end position="248"/>
    </location>
</feature>
<dbReference type="RefSeq" id="WP_338004970.1">
    <property type="nucleotide sequence ID" value="NZ_JAOPKA010000013.1"/>
</dbReference>
<dbReference type="InterPro" id="IPR053934">
    <property type="entry name" value="HTTM_dom"/>
</dbReference>
<dbReference type="GO" id="GO:0012505">
    <property type="term" value="C:endomembrane system"/>
    <property type="evidence" value="ECO:0007669"/>
    <property type="project" value="UniProtKB-SubCell"/>
</dbReference>